<evidence type="ECO:0000313" key="2">
    <source>
        <dbReference type="Proteomes" id="UP000185678"/>
    </source>
</evidence>
<dbReference type="Gene3D" id="3.20.170.20">
    <property type="entry name" value="Protein of unknown function DUF952"/>
    <property type="match status" value="1"/>
</dbReference>
<dbReference type="AlphaFoldDB" id="A0A1N7IJA1"/>
<keyword evidence="2" id="KW-1185">Reference proteome</keyword>
<name>A0A1N7IJA1_9PROT</name>
<dbReference type="InterPro" id="IPR009297">
    <property type="entry name" value="DUF952"/>
</dbReference>
<dbReference type="STRING" id="80876.SAMN05421779_101184"/>
<dbReference type="Pfam" id="PF06108">
    <property type="entry name" value="DUF952"/>
    <property type="match status" value="1"/>
</dbReference>
<dbReference type="OrthoDB" id="9799937at2"/>
<reference evidence="1 2" key="1">
    <citation type="submission" date="2017-01" db="EMBL/GenBank/DDBJ databases">
        <authorList>
            <person name="Mah S.A."/>
            <person name="Swanson W.J."/>
            <person name="Moy G.W."/>
            <person name="Vacquier V.D."/>
        </authorList>
    </citation>
    <scope>NUCLEOTIDE SEQUENCE [LARGE SCALE GENOMIC DNA]</scope>
    <source>
        <strain evidence="1 2">DSM 11589</strain>
    </source>
</reference>
<dbReference type="Proteomes" id="UP000185678">
    <property type="component" value="Unassembled WGS sequence"/>
</dbReference>
<organism evidence="1 2">
    <name type="scientific">Insolitispirillum peregrinum</name>
    <dbReference type="NCBI Taxonomy" id="80876"/>
    <lineage>
        <taxon>Bacteria</taxon>
        <taxon>Pseudomonadati</taxon>
        <taxon>Pseudomonadota</taxon>
        <taxon>Alphaproteobacteria</taxon>
        <taxon>Rhodospirillales</taxon>
        <taxon>Novispirillaceae</taxon>
        <taxon>Insolitispirillum</taxon>
    </lineage>
</organism>
<evidence type="ECO:0000313" key="1">
    <source>
        <dbReference type="EMBL" id="SIS37061.1"/>
    </source>
</evidence>
<sequence>MTDTSIPSLLYRLVHAADWQAAAGAGAYRGAAHDLADGFVHMSTAEQVPGTAARYYQGLPDILLLTLDSARLHGEVKMEPSTGGKLYPHLYGDIPLEAVLAVEPLKLDSEGQLVVPYLRGV</sequence>
<dbReference type="RefSeq" id="WP_076398869.1">
    <property type="nucleotide sequence ID" value="NZ_FTOA01000001.1"/>
</dbReference>
<protein>
    <submittedName>
        <fullName evidence="1">Uncharacterized conserved protein, DUF952 family</fullName>
    </submittedName>
</protein>
<dbReference type="PANTHER" id="PTHR34129:SF1">
    <property type="entry name" value="DUF952 DOMAIN-CONTAINING PROTEIN"/>
    <property type="match status" value="1"/>
</dbReference>
<dbReference type="EMBL" id="FTOA01000001">
    <property type="protein sequence ID" value="SIS37061.1"/>
    <property type="molecule type" value="Genomic_DNA"/>
</dbReference>
<proteinExistence type="predicted"/>
<dbReference type="PANTHER" id="PTHR34129">
    <property type="entry name" value="BLR1139 PROTEIN"/>
    <property type="match status" value="1"/>
</dbReference>
<gene>
    <name evidence="1" type="ORF">SAMN05421779_101184</name>
</gene>
<accession>A0A1N7IJA1</accession>
<dbReference type="SUPFAM" id="SSF56399">
    <property type="entry name" value="ADP-ribosylation"/>
    <property type="match status" value="1"/>
</dbReference>